<protein>
    <submittedName>
        <fullName evidence="1">Uncharacterized protein</fullName>
    </submittedName>
</protein>
<accession>J7RVN8</accession>
<sequence>MSLEHIKMHLKVGVSFLWKKSFFHLKSSFEPFRTLNPSTPTSDNAS</sequence>
<dbReference type="InParanoid" id="J7RVN8"/>
<keyword evidence="2" id="KW-1185">Reference proteome</keyword>
<evidence type="ECO:0000313" key="1">
    <source>
        <dbReference type="EMBL" id="CCM06965.1"/>
    </source>
</evidence>
<gene>
    <name evidence="1" type="ORF">FIBRA_09279</name>
</gene>
<dbReference type="GeneID" id="24101865"/>
<dbReference type="HOGENOM" id="CLU_3191320_0_0_1"/>
<dbReference type="AlphaFoldDB" id="J7RVN8"/>
<name>J7RVN8_9APHY</name>
<organism evidence="1 2">
    <name type="scientific">Fibroporia radiculosa</name>
    <dbReference type="NCBI Taxonomy" id="599839"/>
    <lineage>
        <taxon>Eukaryota</taxon>
        <taxon>Fungi</taxon>
        <taxon>Dikarya</taxon>
        <taxon>Basidiomycota</taxon>
        <taxon>Agaricomycotina</taxon>
        <taxon>Agaricomycetes</taxon>
        <taxon>Polyporales</taxon>
        <taxon>Fibroporiaceae</taxon>
        <taxon>Fibroporia</taxon>
    </lineage>
</organism>
<dbReference type="RefSeq" id="XP_012176986.1">
    <property type="nucleotide sequence ID" value="XM_012321596.1"/>
</dbReference>
<dbReference type="Proteomes" id="UP000006352">
    <property type="component" value="Unassembled WGS sequence"/>
</dbReference>
<reference evidence="1 2" key="1">
    <citation type="journal article" date="2012" name="Appl. Environ. Microbiol.">
        <title>Short-read sequencing for genomic analysis of the brown rot fungus Fibroporia radiculosa.</title>
        <authorList>
            <person name="Tang J.D."/>
            <person name="Perkins A.D."/>
            <person name="Sonstegard T.S."/>
            <person name="Schroeder S.G."/>
            <person name="Burgess S.C."/>
            <person name="Diehl S.V."/>
        </authorList>
    </citation>
    <scope>NUCLEOTIDE SEQUENCE [LARGE SCALE GENOMIC DNA]</scope>
    <source>
        <strain evidence="1 2">TFFH 294</strain>
    </source>
</reference>
<proteinExistence type="predicted"/>
<evidence type="ECO:0000313" key="2">
    <source>
        <dbReference type="Proteomes" id="UP000006352"/>
    </source>
</evidence>
<dbReference type="EMBL" id="HE797586">
    <property type="protein sequence ID" value="CCM06965.1"/>
    <property type="molecule type" value="Genomic_DNA"/>
</dbReference>